<dbReference type="PIRSF" id="PIRSF005461">
    <property type="entry name" value="23S_rRNA_mtase"/>
    <property type="match status" value="1"/>
</dbReference>
<dbReference type="InterPro" id="IPR015507">
    <property type="entry name" value="rRNA-MeTfrase_E"/>
</dbReference>
<comment type="catalytic activity">
    <reaction evidence="10 11">
        <text>uridine(2552) in 23S rRNA + S-adenosyl-L-methionine = 2'-O-methyluridine(2552) in 23S rRNA + S-adenosyl-L-homocysteine + H(+)</text>
        <dbReference type="Rhea" id="RHEA:42720"/>
        <dbReference type="Rhea" id="RHEA-COMP:10202"/>
        <dbReference type="Rhea" id="RHEA-COMP:10203"/>
        <dbReference type="ChEBI" id="CHEBI:15378"/>
        <dbReference type="ChEBI" id="CHEBI:57856"/>
        <dbReference type="ChEBI" id="CHEBI:59789"/>
        <dbReference type="ChEBI" id="CHEBI:65315"/>
        <dbReference type="ChEBI" id="CHEBI:74478"/>
        <dbReference type="EC" id="2.1.1.166"/>
    </reaction>
</comment>
<feature type="active site" description="Proton acceptor" evidence="11 12">
    <location>
        <position position="161"/>
    </location>
</feature>
<evidence type="ECO:0000256" key="12">
    <source>
        <dbReference type="PIRSR" id="PIRSR005461-1"/>
    </source>
</evidence>
<keyword evidence="14" id="KW-0346">Stress response</keyword>
<comment type="function">
    <text evidence="5 11">Specifically methylates the uridine in position 2552 of 23S rRNA at the 2'-O position of the ribose in the fully assembled 50S ribosomal subunit.</text>
</comment>
<keyword evidence="4 11" id="KW-0949">S-adenosyl-L-methionine</keyword>
<dbReference type="Pfam" id="PF01728">
    <property type="entry name" value="FtsJ"/>
    <property type="match status" value="1"/>
</dbReference>
<evidence type="ECO:0000256" key="1">
    <source>
        <dbReference type="ARBA" id="ARBA00022552"/>
    </source>
</evidence>
<feature type="binding site" evidence="11">
    <location>
        <position position="60"/>
    </location>
    <ligand>
        <name>S-adenosyl-L-methionine</name>
        <dbReference type="ChEBI" id="CHEBI:59789"/>
    </ligand>
</feature>
<evidence type="ECO:0000259" key="13">
    <source>
        <dbReference type="Pfam" id="PF01728"/>
    </source>
</evidence>
<proteinExistence type="inferred from homology"/>
<evidence type="ECO:0000256" key="6">
    <source>
        <dbReference type="ARBA" id="ARBA00038861"/>
    </source>
</evidence>
<name>A0A1C3H2N6_9GAMM</name>
<accession>A0A1C3H2N6</accession>
<dbReference type="PANTHER" id="PTHR10920:SF18">
    <property type="entry name" value="RRNA METHYLTRANSFERASE 2, MITOCHONDRIAL"/>
    <property type="match status" value="1"/>
</dbReference>
<dbReference type="SUPFAM" id="SSF53335">
    <property type="entry name" value="S-adenosyl-L-methionine-dependent methyltransferases"/>
    <property type="match status" value="1"/>
</dbReference>
<feature type="binding site" evidence="11">
    <location>
        <position position="121"/>
    </location>
    <ligand>
        <name>S-adenosyl-L-methionine</name>
        <dbReference type="ChEBI" id="CHEBI:59789"/>
    </ligand>
</feature>
<dbReference type="HAMAP" id="MF_01547">
    <property type="entry name" value="RNA_methyltr_E"/>
    <property type="match status" value="1"/>
</dbReference>
<evidence type="ECO:0000256" key="2">
    <source>
        <dbReference type="ARBA" id="ARBA00022603"/>
    </source>
</evidence>
<protein>
    <recommendedName>
        <fullName evidence="7 11">Ribosomal RNA large subunit methyltransferase E</fullName>
        <ecNumber evidence="6 11">2.1.1.166</ecNumber>
    </recommendedName>
    <alternativeName>
        <fullName evidence="9 11">23S rRNA Um2552 methyltransferase</fullName>
    </alternativeName>
    <alternativeName>
        <fullName evidence="8 11">rRNA (uridine-2'-O-)-methyltransferase</fullName>
    </alternativeName>
</protein>
<dbReference type="GO" id="GO:0008650">
    <property type="term" value="F:rRNA (uridine-2'-O-)-methyltransferase activity"/>
    <property type="evidence" value="ECO:0007669"/>
    <property type="project" value="UniProtKB-UniRule"/>
</dbReference>
<comment type="similarity">
    <text evidence="11">Belongs to the class I-like SAM-binding methyltransferase superfamily. RNA methyltransferase RlmE family.</text>
</comment>
<dbReference type="Gene3D" id="3.40.50.150">
    <property type="entry name" value="Vaccinia Virus protein VP39"/>
    <property type="match status" value="1"/>
</dbReference>
<feature type="binding site" evidence="11">
    <location>
        <position position="62"/>
    </location>
    <ligand>
        <name>S-adenosyl-L-methionine</name>
        <dbReference type="ChEBI" id="CHEBI:59789"/>
    </ligand>
</feature>
<keyword evidence="3 11" id="KW-0808">Transferase</keyword>
<evidence type="ECO:0000256" key="3">
    <source>
        <dbReference type="ARBA" id="ARBA00022679"/>
    </source>
</evidence>
<evidence type="ECO:0000256" key="7">
    <source>
        <dbReference type="ARBA" id="ARBA00041129"/>
    </source>
</evidence>
<comment type="subcellular location">
    <subcellularLocation>
        <location evidence="11">Cytoplasm</location>
    </subcellularLocation>
</comment>
<dbReference type="PANTHER" id="PTHR10920">
    <property type="entry name" value="RIBOSOMAL RNA METHYLTRANSFERASE"/>
    <property type="match status" value="1"/>
</dbReference>
<reference evidence="15" key="1">
    <citation type="submission" date="2016-04" db="EMBL/GenBank/DDBJ databases">
        <authorList>
            <person name="Tagini F."/>
        </authorList>
    </citation>
    <scope>NUCLEOTIDE SEQUENCE [LARGE SCALE GENOMIC DNA]</scope>
    <source>
        <strain evidence="15">CHUV0807</strain>
    </source>
</reference>
<keyword evidence="1 11" id="KW-0698">rRNA processing</keyword>
<evidence type="ECO:0000256" key="8">
    <source>
        <dbReference type="ARBA" id="ARBA00041995"/>
    </source>
</evidence>
<dbReference type="EC" id="2.1.1.166" evidence="6 11"/>
<evidence type="ECO:0000256" key="4">
    <source>
        <dbReference type="ARBA" id="ARBA00022691"/>
    </source>
</evidence>
<dbReference type="InterPro" id="IPR050082">
    <property type="entry name" value="RNA_methyltr_RlmE"/>
</dbReference>
<dbReference type="FunFam" id="3.40.50.150:FF:000005">
    <property type="entry name" value="Ribosomal RNA large subunit methyltransferase E"/>
    <property type="match status" value="1"/>
</dbReference>
<feature type="binding site" evidence="11">
    <location>
        <position position="80"/>
    </location>
    <ligand>
        <name>S-adenosyl-L-methionine</name>
        <dbReference type="ChEBI" id="CHEBI:59789"/>
    </ligand>
</feature>
<keyword evidence="11" id="KW-0963">Cytoplasm</keyword>
<keyword evidence="2 11" id="KW-0489">Methyltransferase</keyword>
<dbReference type="InterPro" id="IPR029063">
    <property type="entry name" value="SAM-dependent_MTases_sf"/>
</dbReference>
<evidence type="ECO:0000256" key="11">
    <source>
        <dbReference type="HAMAP-Rule" id="MF_01547"/>
    </source>
</evidence>
<feature type="binding site" evidence="11">
    <location>
        <position position="96"/>
    </location>
    <ligand>
        <name>S-adenosyl-L-methionine</name>
        <dbReference type="ChEBI" id="CHEBI:59789"/>
    </ligand>
</feature>
<evidence type="ECO:0000256" key="5">
    <source>
        <dbReference type="ARBA" id="ARBA00037569"/>
    </source>
</evidence>
<gene>
    <name evidence="11" type="primary">rlmE</name>
    <name evidence="11" type="synonym">ftsJ</name>
    <name evidence="11" type="synonym">rrmJ</name>
    <name evidence="14" type="ORF">CHUV0807_0495</name>
</gene>
<feature type="domain" description="Ribosomal RNA methyltransferase FtsJ" evidence="13">
    <location>
        <begin position="28"/>
        <end position="204"/>
    </location>
</feature>
<dbReference type="GO" id="GO:0005737">
    <property type="term" value="C:cytoplasm"/>
    <property type="evidence" value="ECO:0007669"/>
    <property type="project" value="UniProtKB-SubCell"/>
</dbReference>
<dbReference type="EMBL" id="FKLO01000023">
    <property type="protein sequence ID" value="SAM58853.1"/>
    <property type="molecule type" value="Genomic_DNA"/>
</dbReference>
<evidence type="ECO:0000313" key="14">
    <source>
        <dbReference type="EMBL" id="SAM58853.1"/>
    </source>
</evidence>
<sequence>MARSKTSQRWLKEHFNDIYVQKAQQEGYRSRAVYKLMEIQEKDRLIRPGMVVVELGAAPGGWSQYVAQCLGGRGRMIALDILPMDALPDVTFIQGDFREQAVLDALYAELGDSAVNLVISDMAPNTSGVRSVDQAKSMYLVELALDFAQSRLAAGGDFLTKIFHGPGFDTLLRSLKSQFLTVQTRKPEASRARSQETYLLARGFKRQH</sequence>
<dbReference type="AlphaFoldDB" id="A0A1C3H2N6"/>
<dbReference type="InterPro" id="IPR002877">
    <property type="entry name" value="RNA_MeTrfase_FtsJ_dom"/>
</dbReference>
<evidence type="ECO:0000256" key="9">
    <source>
        <dbReference type="ARBA" id="ARBA00042745"/>
    </source>
</evidence>
<evidence type="ECO:0000313" key="15">
    <source>
        <dbReference type="Proteomes" id="UP000190837"/>
    </source>
</evidence>
<dbReference type="RefSeq" id="WP_048716298.1">
    <property type="nucleotide sequence ID" value="NZ_CALFOW010000027.1"/>
</dbReference>
<dbReference type="Proteomes" id="UP000190837">
    <property type="component" value="Unassembled WGS sequence"/>
</dbReference>
<evidence type="ECO:0000256" key="10">
    <source>
        <dbReference type="ARBA" id="ARBA00048970"/>
    </source>
</evidence>
<dbReference type="NCBIfam" id="NF008390">
    <property type="entry name" value="PRK11188.1"/>
    <property type="match status" value="1"/>
</dbReference>
<organism evidence="14 15">
    <name type="scientific">Cardiobacterium hominis</name>
    <dbReference type="NCBI Taxonomy" id="2718"/>
    <lineage>
        <taxon>Bacteria</taxon>
        <taxon>Pseudomonadati</taxon>
        <taxon>Pseudomonadota</taxon>
        <taxon>Gammaproteobacteria</taxon>
        <taxon>Cardiobacteriales</taxon>
        <taxon>Cardiobacteriaceae</taxon>
        <taxon>Cardiobacterium</taxon>
    </lineage>
</organism>